<accession>A0ABN7W606</accession>
<feature type="region of interest" description="Disordered" evidence="2">
    <location>
        <begin position="801"/>
        <end position="860"/>
    </location>
</feature>
<name>A0ABN7W606_GIGMA</name>
<feature type="compositionally biased region" description="Acidic residues" evidence="2">
    <location>
        <begin position="818"/>
        <end position="828"/>
    </location>
</feature>
<sequence length="860" mass="101363">MDLAEIKKVSVDDLHNFLSENHEQFSVLNVSLKSIASTKRTSITLSKNSVRSFYKKDPKLSLTEKVRELEKECKDDCLNDAQNCDYFKFFNRKEKRLYIRFLDKVEANFEGTEAQQPALFLTLTFNTKQNNLYAFTTNTDPNDESVVSELQKNGVWHFHLISTPIVPYAHKLESRSPGKRTLGQYLAKYLAKSFHLRSLYQQHGFKEHNKAYRFFKNLYEYEEREAVLVGKSKFDKETNQRLNGNQHLFRRADNTYFYRTNEKQIGKVAQPLHLKKNFRLTTNLNPLNLTKLARKNKKNESLNLTLCQKAEFSKIPLEAEQVPKESGQCNKSLANHFQTKSVLNFTFTPENAELAQQFFNQLDDYAEEYEATEAKDFLNPRISDPIGSRGNLFFFTPAKKKKPKKVMTELNNRIAELEQKLVRMQWIANHGILNDEEEARFARLYRELQELCPKYREKKMCRWCQTQPCIAGRNYCEYHASRVDNNECCEMCQGGRKLLKIMPKKTSQETIIELKNQLSKISNEENFREKREKLEARITTYEIMSTPAANDFLKDLLEEKKKLLPEKGVFSFAQILAREQFYRNNRLPAEIKRLIEEEVWNLQNPESELTDAESLKKMLRKFETEYPELVHSKQIKCFPEKKQKLKFFSKVELIKNPQIETFRDITLEETAPAGLKEAREFLQNHFKREFEELYKDNPQQLDQIKASPWFKFHPFTADLPKPSTQQIEQTEETDKQEQERREQQLAEAQKIRDEIRERINQLAQDASKEYVYNPPLDMSREAYQTPKICLNKELNAQRAEIFPNLPTEDRSRYHTTVEDESEAEELTENNEPTTNEEETRGGEQNHENRENNQPDENPET</sequence>
<evidence type="ECO:0000313" key="4">
    <source>
        <dbReference type="Proteomes" id="UP000789901"/>
    </source>
</evidence>
<feature type="region of interest" description="Disordered" evidence="2">
    <location>
        <begin position="718"/>
        <end position="743"/>
    </location>
</feature>
<feature type="coiled-coil region" evidence="1">
    <location>
        <begin position="504"/>
        <end position="544"/>
    </location>
</feature>
<feature type="compositionally biased region" description="Basic and acidic residues" evidence="2">
    <location>
        <begin position="837"/>
        <end position="852"/>
    </location>
</feature>
<dbReference type="Proteomes" id="UP000789901">
    <property type="component" value="Unassembled WGS sequence"/>
</dbReference>
<proteinExistence type="predicted"/>
<evidence type="ECO:0000256" key="1">
    <source>
        <dbReference type="SAM" id="Coils"/>
    </source>
</evidence>
<gene>
    <name evidence="3" type="ORF">GMARGA_LOCUS27024</name>
</gene>
<protein>
    <submittedName>
        <fullName evidence="3">41965_t:CDS:1</fullName>
    </submittedName>
</protein>
<feature type="compositionally biased region" description="Basic and acidic residues" evidence="2">
    <location>
        <begin position="732"/>
        <end position="743"/>
    </location>
</feature>
<keyword evidence="1" id="KW-0175">Coiled coil</keyword>
<feature type="compositionally biased region" description="Basic and acidic residues" evidence="2">
    <location>
        <begin position="807"/>
        <end position="817"/>
    </location>
</feature>
<evidence type="ECO:0000313" key="3">
    <source>
        <dbReference type="EMBL" id="CAG8818301.1"/>
    </source>
</evidence>
<dbReference type="EMBL" id="CAJVQB010032426">
    <property type="protein sequence ID" value="CAG8818301.1"/>
    <property type="molecule type" value="Genomic_DNA"/>
</dbReference>
<reference evidence="3 4" key="1">
    <citation type="submission" date="2021-06" db="EMBL/GenBank/DDBJ databases">
        <authorList>
            <person name="Kallberg Y."/>
            <person name="Tangrot J."/>
            <person name="Rosling A."/>
        </authorList>
    </citation>
    <scope>NUCLEOTIDE SEQUENCE [LARGE SCALE GENOMIC DNA]</scope>
    <source>
        <strain evidence="3 4">120-4 pot B 10/14</strain>
    </source>
</reference>
<keyword evidence="4" id="KW-1185">Reference proteome</keyword>
<comment type="caution">
    <text evidence="3">The sequence shown here is derived from an EMBL/GenBank/DDBJ whole genome shotgun (WGS) entry which is preliminary data.</text>
</comment>
<feature type="coiled-coil region" evidence="1">
    <location>
        <begin position="400"/>
        <end position="427"/>
    </location>
</feature>
<organism evidence="3 4">
    <name type="scientific">Gigaspora margarita</name>
    <dbReference type="NCBI Taxonomy" id="4874"/>
    <lineage>
        <taxon>Eukaryota</taxon>
        <taxon>Fungi</taxon>
        <taxon>Fungi incertae sedis</taxon>
        <taxon>Mucoromycota</taxon>
        <taxon>Glomeromycotina</taxon>
        <taxon>Glomeromycetes</taxon>
        <taxon>Diversisporales</taxon>
        <taxon>Gigasporaceae</taxon>
        <taxon>Gigaspora</taxon>
    </lineage>
</organism>
<evidence type="ECO:0000256" key="2">
    <source>
        <dbReference type="SAM" id="MobiDB-lite"/>
    </source>
</evidence>